<dbReference type="AlphaFoldDB" id="A0A248W109"/>
<accession>A0A248W109</accession>
<dbReference type="Pfam" id="PF07996">
    <property type="entry name" value="T4SS"/>
    <property type="match status" value="1"/>
</dbReference>
<name>A0A248W109_9BURK</name>
<dbReference type="RefSeq" id="WP_095424002.1">
    <property type="nucleotide sequence ID" value="NZ_CP022995.1"/>
</dbReference>
<evidence type="ECO:0000313" key="3">
    <source>
        <dbReference type="EMBL" id="ASW04392.1"/>
    </source>
</evidence>
<keyword evidence="3" id="KW-0614">Plasmid</keyword>
<dbReference type="InterPro" id="IPR023220">
    <property type="entry name" value="T4SS_VirB5-domain"/>
</dbReference>
<geneLocation type="plasmid" evidence="3 4">
    <name>pBN5</name>
</geneLocation>
<keyword evidence="4" id="KW-1185">Reference proteome</keyword>
<organism evidence="3 4">
    <name type="scientific">Paraburkholderia aromaticivorans</name>
    <dbReference type="NCBI Taxonomy" id="2026199"/>
    <lineage>
        <taxon>Bacteria</taxon>
        <taxon>Pseudomonadati</taxon>
        <taxon>Pseudomonadota</taxon>
        <taxon>Betaproteobacteria</taxon>
        <taxon>Burkholderiales</taxon>
        <taxon>Burkholderiaceae</taxon>
        <taxon>Paraburkholderia</taxon>
    </lineage>
</organism>
<sequence length="235" mass="25827">MKLWKQTAIAIVLAASCAGAHAQIVVTDPTSLAQRAANFLQQIAQMKAQLDQARQQYEAMSGTIGSYQNMLPTSISTLRNNLPQNWSQVYSDAMNSTSSVSGSASSILSQFDSQIRSMGRGDALTFIDQQLHAKGAYDRAMTEQAYDNQMRELNDMQSLTQQIGQATTQKQIEDLQARIQTAHGAINGEQTKLQLMAMGQQAQQQLLQQQKAVAQKRYLIGDDDEQNQAPNLSGN</sequence>
<evidence type="ECO:0000256" key="2">
    <source>
        <dbReference type="SAM" id="SignalP"/>
    </source>
</evidence>
<dbReference type="SUPFAM" id="SSF101082">
    <property type="entry name" value="Typo IV secretion system protein TraC"/>
    <property type="match status" value="1"/>
</dbReference>
<dbReference type="OrthoDB" id="6630461at2"/>
<dbReference type="EMBL" id="CP022995">
    <property type="protein sequence ID" value="ASW04392.1"/>
    <property type="molecule type" value="Genomic_DNA"/>
</dbReference>
<gene>
    <name evidence="3" type="ORF">CJU94_40315</name>
</gene>
<dbReference type="KEGG" id="parb:CJU94_40315"/>
<evidence type="ECO:0000256" key="1">
    <source>
        <dbReference type="SAM" id="Coils"/>
    </source>
</evidence>
<dbReference type="Proteomes" id="UP000215158">
    <property type="component" value="Plasmid pBN5"/>
</dbReference>
<dbReference type="PROSITE" id="PS51257">
    <property type="entry name" value="PROKAR_LIPOPROTEIN"/>
    <property type="match status" value="1"/>
</dbReference>
<feature type="coiled-coil region" evidence="1">
    <location>
        <begin position="36"/>
        <end position="63"/>
    </location>
</feature>
<evidence type="ECO:0000313" key="4">
    <source>
        <dbReference type="Proteomes" id="UP000215158"/>
    </source>
</evidence>
<dbReference type="CDD" id="cd14262">
    <property type="entry name" value="VirB5_like"/>
    <property type="match status" value="1"/>
</dbReference>
<reference evidence="3 4" key="1">
    <citation type="submission" date="2017-08" db="EMBL/GenBank/DDBJ databases">
        <title>Identification and genetic characteristics of simultaneous BTEX- and naphthalene-degrading Paraburkholderia sp. BN5 isolated from petroleum-contaminated soil.</title>
        <authorList>
            <person name="Lee Y."/>
            <person name="Jeon C.O."/>
        </authorList>
    </citation>
    <scope>NUCLEOTIDE SEQUENCE [LARGE SCALE GENOMIC DNA]</scope>
    <source>
        <strain evidence="3 4">BN5</strain>
        <plasmid evidence="3 4">pBN5</plasmid>
    </source>
</reference>
<keyword evidence="2" id="KW-0732">Signal</keyword>
<dbReference type="Gene3D" id="1.20.58.430">
    <property type="entry name" value="Type IV secretion system, VirB5-domain"/>
    <property type="match status" value="1"/>
</dbReference>
<dbReference type="InterPro" id="IPR014158">
    <property type="entry name" value="T4SS_VirB5"/>
</dbReference>
<keyword evidence="1" id="KW-0175">Coiled coil</keyword>
<proteinExistence type="predicted"/>
<protein>
    <submittedName>
        <fullName evidence="3">Type IV secretion system protein</fullName>
    </submittedName>
</protein>
<feature type="signal peptide" evidence="2">
    <location>
        <begin position="1"/>
        <end position="22"/>
    </location>
</feature>
<feature type="chain" id="PRO_5012580388" evidence="2">
    <location>
        <begin position="23"/>
        <end position="235"/>
    </location>
</feature>